<dbReference type="AlphaFoldDB" id="A0A9N8H266"/>
<feature type="compositionally biased region" description="Polar residues" evidence="1">
    <location>
        <begin position="212"/>
        <end position="227"/>
    </location>
</feature>
<organism evidence="3 4">
    <name type="scientific">Seminavis robusta</name>
    <dbReference type="NCBI Taxonomy" id="568900"/>
    <lineage>
        <taxon>Eukaryota</taxon>
        <taxon>Sar</taxon>
        <taxon>Stramenopiles</taxon>
        <taxon>Ochrophyta</taxon>
        <taxon>Bacillariophyta</taxon>
        <taxon>Bacillariophyceae</taxon>
        <taxon>Bacillariophycidae</taxon>
        <taxon>Naviculales</taxon>
        <taxon>Naviculaceae</taxon>
        <taxon>Seminavis</taxon>
    </lineage>
</organism>
<dbReference type="PANTHER" id="PTHR44329">
    <property type="entry name" value="SERINE/THREONINE-PROTEIN KINASE TNNI3K-RELATED"/>
    <property type="match status" value="1"/>
</dbReference>
<evidence type="ECO:0000256" key="1">
    <source>
        <dbReference type="SAM" id="MobiDB-lite"/>
    </source>
</evidence>
<sequence>MMHPQQPSSTDCATPAIHSNDHSPDYKAAAMLDDSDATSLTTTSTHGTNSRTPSPFASDIPNINPNSLSMASSSSSPAGTATSSRDGLSTPYSMFSAFLSSTPLQRREHVVDDSPPSFGVTPLATGRSLSSSDNRMFVEHQGSWSDSDDYYVDNNSSSNHDQDHSMQDTPVRRGSPTWRIQQALFPEEETENLAPGFACKNTRKTRRTYNRSISDSPTECASNASSSTKEEPVRTRRSRRSVTAETCRPEHRRRNSTGGNKLKVLQQDGRCRKHSQQYYYTEEAPPNSHSKSKRWKKKQGRHSSRKMEHLSSTILEDRLAQSATTANAIQVEAATRTPPFSWRAVLCRVRLVTLVWGLVAVGVTSLGRAAMLATDSFDFGGRQSPRMHHPQVGPPTGGLRGSLLLATVGRQPSHSGSQDPPKSTTSKKEQTKDAKNKKKSDKKKEKETDKQKRNPQKTAKPKKEDKRKTTAPTSTVVKKDKKMTYNRVRKSPRVSFVARPPPLETTDYKLANAYRFELHDMSMFGSPTPSSSTHHRVVMLHDDFGKPNEKHGPVEQYPADFTDNTQFYGRLDSSDERLRKMELREPYVQGECVPMQDWQTNFHPSCNGVHELGVEYLGEESTETDVQLFGTKGYWRYAWRLDLRKQMKQSNGNNDEQTLFGDRVVLKTLKFRHDFEDAHFEHDRIDAVAMERLTSSPHVINAFGFCGHSVLTEYANGPRLGELADKSKSKPLARLRIARDIANGLADVHGIDNADGNNATFVHLDINPANVVSIGGTLKLNDFNIGIIRRWNTTSQEPCGFPAQYPNPQWRSPEEARNEKNLTEKVDVFSMGHIFFRLICGHEPWNKLEPGGRPSKEEVNAKVQQGQMPFVPDSVRKTTDPEVAAIRDAMLDCYRADPSDRPKSRDIAKRLEAVLEKLSTTKAVSPLLS</sequence>
<dbReference type="InterPro" id="IPR000719">
    <property type="entry name" value="Prot_kinase_dom"/>
</dbReference>
<reference evidence="3" key="1">
    <citation type="submission" date="2020-06" db="EMBL/GenBank/DDBJ databases">
        <authorList>
            <consortium name="Plant Systems Biology data submission"/>
        </authorList>
    </citation>
    <scope>NUCLEOTIDE SEQUENCE</scope>
    <source>
        <strain evidence="3">D6</strain>
    </source>
</reference>
<evidence type="ECO:0000259" key="2">
    <source>
        <dbReference type="PROSITE" id="PS50011"/>
    </source>
</evidence>
<comment type="caution">
    <text evidence="3">The sequence shown here is derived from an EMBL/GenBank/DDBJ whole genome shotgun (WGS) entry which is preliminary data.</text>
</comment>
<keyword evidence="4" id="KW-1185">Reference proteome</keyword>
<gene>
    <name evidence="3" type="ORF">SEMRO_57_G033520.1</name>
</gene>
<keyword evidence="3" id="KW-0418">Kinase</keyword>
<dbReference type="GO" id="GO:0004674">
    <property type="term" value="F:protein serine/threonine kinase activity"/>
    <property type="evidence" value="ECO:0007669"/>
    <property type="project" value="TreeGrafter"/>
</dbReference>
<feature type="compositionally biased region" description="Basic and acidic residues" evidence="1">
    <location>
        <begin position="442"/>
        <end position="452"/>
    </location>
</feature>
<feature type="domain" description="Protein kinase" evidence="2">
    <location>
        <begin position="606"/>
        <end position="915"/>
    </location>
</feature>
<dbReference type="OrthoDB" id="41771at2759"/>
<dbReference type="SUPFAM" id="SSF56112">
    <property type="entry name" value="Protein kinase-like (PK-like)"/>
    <property type="match status" value="1"/>
</dbReference>
<dbReference type="InterPro" id="IPR011009">
    <property type="entry name" value="Kinase-like_dom_sf"/>
</dbReference>
<feature type="compositionally biased region" description="Low complexity" evidence="1">
    <location>
        <begin position="67"/>
        <end position="84"/>
    </location>
</feature>
<dbReference type="Pfam" id="PF00069">
    <property type="entry name" value="Pkinase"/>
    <property type="match status" value="1"/>
</dbReference>
<keyword evidence="3" id="KW-0808">Transferase</keyword>
<evidence type="ECO:0000313" key="4">
    <source>
        <dbReference type="Proteomes" id="UP001153069"/>
    </source>
</evidence>
<feature type="region of interest" description="Disordered" evidence="1">
    <location>
        <begin position="382"/>
        <end position="485"/>
    </location>
</feature>
<dbReference type="Proteomes" id="UP001153069">
    <property type="component" value="Unassembled WGS sequence"/>
</dbReference>
<feature type="region of interest" description="Disordered" evidence="1">
    <location>
        <begin position="1"/>
        <end position="86"/>
    </location>
</feature>
<feature type="region of interest" description="Disordered" evidence="1">
    <location>
        <begin position="106"/>
        <end position="175"/>
    </location>
</feature>
<feature type="compositionally biased region" description="Low complexity" evidence="1">
    <location>
        <begin position="37"/>
        <end position="52"/>
    </location>
</feature>
<evidence type="ECO:0000313" key="3">
    <source>
        <dbReference type="EMBL" id="CAB9499298.1"/>
    </source>
</evidence>
<feature type="compositionally biased region" description="Polar residues" evidence="1">
    <location>
        <begin position="1"/>
        <end position="12"/>
    </location>
</feature>
<dbReference type="Gene3D" id="1.10.510.10">
    <property type="entry name" value="Transferase(Phosphotransferase) domain 1"/>
    <property type="match status" value="1"/>
</dbReference>
<dbReference type="PANTHER" id="PTHR44329:SF214">
    <property type="entry name" value="PROTEIN KINASE DOMAIN-CONTAINING PROTEIN"/>
    <property type="match status" value="1"/>
</dbReference>
<protein>
    <submittedName>
        <fullName evidence="3">Serine/threonine-protein kinase/receptor</fullName>
    </submittedName>
</protein>
<proteinExistence type="predicted"/>
<feature type="compositionally biased region" description="Polar residues" evidence="1">
    <location>
        <begin position="410"/>
        <end position="424"/>
    </location>
</feature>
<dbReference type="EMBL" id="CAICTM010000056">
    <property type="protein sequence ID" value="CAB9499298.1"/>
    <property type="molecule type" value="Genomic_DNA"/>
</dbReference>
<dbReference type="PROSITE" id="PS50011">
    <property type="entry name" value="PROTEIN_KINASE_DOM"/>
    <property type="match status" value="1"/>
</dbReference>
<dbReference type="GO" id="GO:0005524">
    <property type="term" value="F:ATP binding"/>
    <property type="evidence" value="ECO:0007669"/>
    <property type="project" value="InterPro"/>
</dbReference>
<feature type="compositionally biased region" description="Basic residues" evidence="1">
    <location>
        <begin position="290"/>
        <end position="304"/>
    </location>
</feature>
<accession>A0A9N8H266</accession>
<name>A0A9N8H266_9STRA</name>
<dbReference type="InterPro" id="IPR051681">
    <property type="entry name" value="Ser/Thr_Kinases-Pseudokinases"/>
</dbReference>
<feature type="region of interest" description="Disordered" evidence="1">
    <location>
        <begin position="208"/>
        <end position="309"/>
    </location>
</feature>